<keyword evidence="6" id="KW-0503">Monooxygenase</keyword>
<dbReference type="Proteomes" id="UP001302676">
    <property type="component" value="Unassembled WGS sequence"/>
</dbReference>
<evidence type="ECO:0000256" key="6">
    <source>
        <dbReference type="RuleBase" id="RU000461"/>
    </source>
</evidence>
<dbReference type="CDD" id="cd11060">
    <property type="entry name" value="CYP57A1-like"/>
    <property type="match status" value="1"/>
</dbReference>
<dbReference type="SUPFAM" id="SSF48264">
    <property type="entry name" value="Cytochrome P450"/>
    <property type="match status" value="1"/>
</dbReference>
<protein>
    <submittedName>
        <fullName evidence="7">Pisatin demethylase</fullName>
    </submittedName>
</protein>
<comment type="similarity">
    <text evidence="6">Belongs to the cytochrome P450 family.</text>
</comment>
<accession>A0AAN6UUT7</accession>
<dbReference type="PRINTS" id="PR00463">
    <property type="entry name" value="EP450I"/>
</dbReference>
<feature type="binding site" description="axial binding residue" evidence="5">
    <location>
        <position position="442"/>
    </location>
    <ligand>
        <name>heme</name>
        <dbReference type="ChEBI" id="CHEBI:30413"/>
    </ligand>
    <ligandPart>
        <name>Fe</name>
        <dbReference type="ChEBI" id="CHEBI:18248"/>
    </ligandPart>
</feature>
<name>A0AAN6UUT7_9PEZI</name>
<dbReference type="InterPro" id="IPR050121">
    <property type="entry name" value="Cytochrome_P450_monoxygenase"/>
</dbReference>
<dbReference type="Pfam" id="PF00067">
    <property type="entry name" value="p450"/>
    <property type="match status" value="1"/>
</dbReference>
<keyword evidence="4 5" id="KW-0408">Iron</keyword>
<dbReference type="RefSeq" id="XP_062632869.1">
    <property type="nucleotide sequence ID" value="XM_062778627.1"/>
</dbReference>
<keyword evidence="6" id="KW-0560">Oxidoreductase</keyword>
<organism evidence="7 8">
    <name type="scientific">Dichotomopilus funicola</name>
    <dbReference type="NCBI Taxonomy" id="1934379"/>
    <lineage>
        <taxon>Eukaryota</taxon>
        <taxon>Fungi</taxon>
        <taxon>Dikarya</taxon>
        <taxon>Ascomycota</taxon>
        <taxon>Pezizomycotina</taxon>
        <taxon>Sordariomycetes</taxon>
        <taxon>Sordariomycetidae</taxon>
        <taxon>Sordariales</taxon>
        <taxon>Chaetomiaceae</taxon>
        <taxon>Dichotomopilus</taxon>
    </lineage>
</organism>
<keyword evidence="3 5" id="KW-0479">Metal-binding</keyword>
<reference evidence="7" key="1">
    <citation type="journal article" date="2023" name="Mol. Phylogenet. Evol.">
        <title>Genome-scale phylogeny and comparative genomics of the fungal order Sordariales.</title>
        <authorList>
            <person name="Hensen N."/>
            <person name="Bonometti L."/>
            <person name="Westerberg I."/>
            <person name="Brannstrom I.O."/>
            <person name="Guillou S."/>
            <person name="Cros-Aarteil S."/>
            <person name="Calhoun S."/>
            <person name="Haridas S."/>
            <person name="Kuo A."/>
            <person name="Mondo S."/>
            <person name="Pangilinan J."/>
            <person name="Riley R."/>
            <person name="LaButti K."/>
            <person name="Andreopoulos B."/>
            <person name="Lipzen A."/>
            <person name="Chen C."/>
            <person name="Yan M."/>
            <person name="Daum C."/>
            <person name="Ng V."/>
            <person name="Clum A."/>
            <person name="Steindorff A."/>
            <person name="Ohm R.A."/>
            <person name="Martin F."/>
            <person name="Silar P."/>
            <person name="Natvig D.O."/>
            <person name="Lalanne C."/>
            <person name="Gautier V."/>
            <person name="Ament-Velasquez S.L."/>
            <person name="Kruys A."/>
            <person name="Hutchinson M.I."/>
            <person name="Powell A.J."/>
            <person name="Barry K."/>
            <person name="Miller A.N."/>
            <person name="Grigoriev I.V."/>
            <person name="Debuchy R."/>
            <person name="Gladieux P."/>
            <person name="Hiltunen Thoren M."/>
            <person name="Johannesson H."/>
        </authorList>
    </citation>
    <scope>NUCLEOTIDE SEQUENCE</scope>
    <source>
        <strain evidence="7">CBS 141.50</strain>
    </source>
</reference>
<evidence type="ECO:0000256" key="5">
    <source>
        <dbReference type="PIRSR" id="PIRSR602401-1"/>
    </source>
</evidence>
<dbReference type="GeneID" id="87815240"/>
<keyword evidence="8" id="KW-1185">Reference proteome</keyword>
<dbReference type="PRINTS" id="PR00385">
    <property type="entry name" value="P450"/>
</dbReference>
<proteinExistence type="inferred from homology"/>
<dbReference type="EMBL" id="MU853660">
    <property type="protein sequence ID" value="KAK4139498.1"/>
    <property type="molecule type" value="Genomic_DNA"/>
</dbReference>
<evidence type="ECO:0000256" key="3">
    <source>
        <dbReference type="ARBA" id="ARBA00022723"/>
    </source>
</evidence>
<gene>
    <name evidence="7" type="ORF">C8A04DRAFT_15809</name>
</gene>
<dbReference type="PROSITE" id="PS00086">
    <property type="entry name" value="CYTOCHROME_P450"/>
    <property type="match status" value="1"/>
</dbReference>
<dbReference type="PANTHER" id="PTHR24305">
    <property type="entry name" value="CYTOCHROME P450"/>
    <property type="match status" value="1"/>
</dbReference>
<keyword evidence="2 5" id="KW-0349">Heme</keyword>
<dbReference type="PANTHER" id="PTHR24305:SF190">
    <property type="entry name" value="P450, PUTATIVE (EUROFUNG)-RELATED"/>
    <property type="match status" value="1"/>
</dbReference>
<evidence type="ECO:0000313" key="7">
    <source>
        <dbReference type="EMBL" id="KAK4139498.1"/>
    </source>
</evidence>
<dbReference type="GO" id="GO:0005506">
    <property type="term" value="F:iron ion binding"/>
    <property type="evidence" value="ECO:0007669"/>
    <property type="project" value="InterPro"/>
</dbReference>
<comment type="caution">
    <text evidence="7">The sequence shown here is derived from an EMBL/GenBank/DDBJ whole genome shotgun (WGS) entry which is preliminary data.</text>
</comment>
<reference evidence="7" key="2">
    <citation type="submission" date="2023-05" db="EMBL/GenBank/DDBJ databases">
        <authorList>
            <consortium name="Lawrence Berkeley National Laboratory"/>
            <person name="Steindorff A."/>
            <person name="Hensen N."/>
            <person name="Bonometti L."/>
            <person name="Westerberg I."/>
            <person name="Brannstrom I.O."/>
            <person name="Guillou S."/>
            <person name="Cros-Aarteil S."/>
            <person name="Calhoun S."/>
            <person name="Haridas S."/>
            <person name="Kuo A."/>
            <person name="Mondo S."/>
            <person name="Pangilinan J."/>
            <person name="Riley R."/>
            <person name="Labutti K."/>
            <person name="Andreopoulos B."/>
            <person name="Lipzen A."/>
            <person name="Chen C."/>
            <person name="Yanf M."/>
            <person name="Daum C."/>
            <person name="Ng V."/>
            <person name="Clum A."/>
            <person name="Ohm R."/>
            <person name="Martin F."/>
            <person name="Silar P."/>
            <person name="Natvig D."/>
            <person name="Lalanne C."/>
            <person name="Gautier V."/>
            <person name="Ament-Velasquez S.L."/>
            <person name="Kruys A."/>
            <person name="Hutchinson M.I."/>
            <person name="Powell A.J."/>
            <person name="Barry K."/>
            <person name="Miller A.N."/>
            <person name="Grigoriev I.V."/>
            <person name="Debuchy R."/>
            <person name="Gladieux P."/>
            <person name="Thoren M.H."/>
            <person name="Johannesson H."/>
        </authorList>
    </citation>
    <scope>NUCLEOTIDE SEQUENCE</scope>
    <source>
        <strain evidence="7">CBS 141.50</strain>
    </source>
</reference>
<dbReference type="Gene3D" id="1.10.630.10">
    <property type="entry name" value="Cytochrome P450"/>
    <property type="match status" value="1"/>
</dbReference>
<dbReference type="AlphaFoldDB" id="A0AAN6UUT7"/>
<dbReference type="GO" id="GO:0020037">
    <property type="term" value="F:heme binding"/>
    <property type="evidence" value="ECO:0007669"/>
    <property type="project" value="InterPro"/>
</dbReference>
<dbReference type="GO" id="GO:0016705">
    <property type="term" value="F:oxidoreductase activity, acting on paired donors, with incorporation or reduction of molecular oxygen"/>
    <property type="evidence" value="ECO:0007669"/>
    <property type="project" value="InterPro"/>
</dbReference>
<dbReference type="InterPro" id="IPR002401">
    <property type="entry name" value="Cyt_P450_E_grp-I"/>
</dbReference>
<comment type="cofactor">
    <cofactor evidence="1 5">
        <name>heme</name>
        <dbReference type="ChEBI" id="CHEBI:30413"/>
    </cofactor>
</comment>
<dbReference type="InterPro" id="IPR036396">
    <property type="entry name" value="Cyt_P450_sf"/>
</dbReference>
<evidence type="ECO:0000313" key="8">
    <source>
        <dbReference type="Proteomes" id="UP001302676"/>
    </source>
</evidence>
<dbReference type="InterPro" id="IPR001128">
    <property type="entry name" value="Cyt_P450"/>
</dbReference>
<dbReference type="GO" id="GO:0004497">
    <property type="term" value="F:monooxygenase activity"/>
    <property type="evidence" value="ECO:0007669"/>
    <property type="project" value="UniProtKB-KW"/>
</dbReference>
<evidence type="ECO:0000256" key="4">
    <source>
        <dbReference type="ARBA" id="ARBA00023004"/>
    </source>
</evidence>
<dbReference type="InterPro" id="IPR017972">
    <property type="entry name" value="Cyt_P450_CS"/>
</dbReference>
<sequence length="508" mass="57103">MALGSLSTLELAAYGALSLIAWSLLHPLISWSHKIPGPLLAKYTRWWYLWKVSKYDFHLANKKLHQKYGPIVQVMPGYFSIDDPETHKTIYGYGAPWIKGESYDAWHVGPNLSNLFSERDPTKHAAMRRKVASMYSMSSLVSYEPYVDECIALFRKHIATIEASKGEIDLAYWFRCYAFDVVSMITFSDRLGFLTEGKDIADLMQTLDVILHVHTFLSVFPWIMPVVHFLHGLLAGGKEVYQQRFANEKIELKRREPDGLPADGPICMVKKFIDAQRSENNPKGITDWDISLNAGANIGAGSDTTAITLSCIAFYIFQNPRVLRKLREEIDGAGLASTPTFQSVQQLPYFQAVIYEATRVNPASGLPLWREVPKGGAVISGQFFPAGTNIGVNSWVANTNKSIYGPDADEFRPERWIDSAGRFVKNSNEDSYFTFGMGSRTCIGKNVSLLEINKVIPVLVRDYDVEFVNQDRKPTKDESLVGKNMFFVKPAYLHARIATRGSLKPSIA</sequence>
<evidence type="ECO:0000256" key="1">
    <source>
        <dbReference type="ARBA" id="ARBA00001971"/>
    </source>
</evidence>
<evidence type="ECO:0000256" key="2">
    <source>
        <dbReference type="ARBA" id="ARBA00022617"/>
    </source>
</evidence>